<keyword evidence="2" id="KW-1003">Cell membrane</keyword>
<dbReference type="RefSeq" id="WP_186981471.1">
    <property type="nucleotide sequence ID" value="NZ_JACOQH010000001.1"/>
</dbReference>
<dbReference type="InterPro" id="IPR000390">
    <property type="entry name" value="Small_drug/metabolite_transptr"/>
</dbReference>
<feature type="transmembrane region" description="Helical" evidence="6">
    <location>
        <begin position="97"/>
        <end position="115"/>
    </location>
</feature>
<dbReference type="PANTHER" id="PTHR30561:SF9">
    <property type="entry name" value="4-AMINO-4-DEOXY-L-ARABINOSE-PHOSPHOUNDECAPRENOL FLIPPASE SUBUNIT ARNF-RELATED"/>
    <property type="match status" value="1"/>
</dbReference>
<evidence type="ECO:0000256" key="3">
    <source>
        <dbReference type="ARBA" id="ARBA00022692"/>
    </source>
</evidence>
<reference evidence="7 8" key="1">
    <citation type="submission" date="2020-08" db="EMBL/GenBank/DDBJ databases">
        <title>Genome public.</title>
        <authorList>
            <person name="Liu C."/>
            <person name="Sun Q."/>
        </authorList>
    </citation>
    <scope>NUCLEOTIDE SEQUENCE [LARGE SCALE GENOMIC DNA]</scope>
    <source>
        <strain evidence="7 8">BX0805</strain>
    </source>
</reference>
<sequence>MQFLLCAVYVVFTISGVTFMKLGSMAENLKGFIVPIVNLRITGLSMVGYMCYGISFLLYTVIISKFELGYISPILSGVVQIVTLIVAFFVFKEQFSLNAGIGAAMIIAGVIIMNWKF</sequence>
<evidence type="ECO:0000256" key="2">
    <source>
        <dbReference type="ARBA" id="ARBA00022475"/>
    </source>
</evidence>
<dbReference type="SUPFAM" id="SSF103481">
    <property type="entry name" value="Multidrug resistance efflux transporter EmrE"/>
    <property type="match status" value="1"/>
</dbReference>
<evidence type="ECO:0000256" key="1">
    <source>
        <dbReference type="ARBA" id="ARBA00004651"/>
    </source>
</evidence>
<organism evidence="7 8">
    <name type="scientific">Roseburia yibonii</name>
    <dbReference type="NCBI Taxonomy" id="2763063"/>
    <lineage>
        <taxon>Bacteria</taxon>
        <taxon>Bacillati</taxon>
        <taxon>Bacillota</taxon>
        <taxon>Clostridia</taxon>
        <taxon>Lachnospirales</taxon>
        <taxon>Lachnospiraceae</taxon>
        <taxon>Roseburia</taxon>
    </lineage>
</organism>
<feature type="transmembrane region" description="Helical" evidence="6">
    <location>
        <begin position="42"/>
        <end position="63"/>
    </location>
</feature>
<keyword evidence="5 6" id="KW-0472">Membrane</keyword>
<dbReference type="Proteomes" id="UP000621540">
    <property type="component" value="Unassembled WGS sequence"/>
</dbReference>
<dbReference type="InterPro" id="IPR037185">
    <property type="entry name" value="EmrE-like"/>
</dbReference>
<evidence type="ECO:0000313" key="8">
    <source>
        <dbReference type="Proteomes" id="UP000621540"/>
    </source>
</evidence>
<keyword evidence="8" id="KW-1185">Reference proteome</keyword>
<accession>A0ABR7I788</accession>
<keyword evidence="3 6" id="KW-0812">Transmembrane</keyword>
<dbReference type="Gene3D" id="1.10.3730.20">
    <property type="match status" value="1"/>
</dbReference>
<evidence type="ECO:0000256" key="5">
    <source>
        <dbReference type="ARBA" id="ARBA00023136"/>
    </source>
</evidence>
<evidence type="ECO:0000313" key="7">
    <source>
        <dbReference type="EMBL" id="MBC5752769.1"/>
    </source>
</evidence>
<name>A0ABR7I788_9FIRM</name>
<dbReference type="EMBL" id="JACOQH010000001">
    <property type="protein sequence ID" value="MBC5752769.1"/>
    <property type="molecule type" value="Genomic_DNA"/>
</dbReference>
<protein>
    <submittedName>
        <fullName evidence="7">Uncharacterized protein</fullName>
    </submittedName>
</protein>
<evidence type="ECO:0000256" key="4">
    <source>
        <dbReference type="ARBA" id="ARBA00022989"/>
    </source>
</evidence>
<keyword evidence="4 6" id="KW-1133">Transmembrane helix</keyword>
<comment type="caution">
    <text evidence="7">The sequence shown here is derived from an EMBL/GenBank/DDBJ whole genome shotgun (WGS) entry which is preliminary data.</text>
</comment>
<feature type="transmembrane region" description="Helical" evidence="6">
    <location>
        <begin position="70"/>
        <end position="91"/>
    </location>
</feature>
<evidence type="ECO:0000256" key="6">
    <source>
        <dbReference type="SAM" id="Phobius"/>
    </source>
</evidence>
<proteinExistence type="predicted"/>
<gene>
    <name evidence="7" type="ORF">H8Z76_01800</name>
</gene>
<dbReference type="PANTHER" id="PTHR30561">
    <property type="entry name" value="SMR FAMILY PROTON-DEPENDENT DRUG EFFLUX TRANSPORTER SUGE"/>
    <property type="match status" value="1"/>
</dbReference>
<comment type="subcellular location">
    <subcellularLocation>
        <location evidence="1">Cell membrane</location>
        <topology evidence="1">Multi-pass membrane protein</topology>
    </subcellularLocation>
</comment>